<accession>A0ABX8W7I8</accession>
<gene>
    <name evidence="4" type="ORF">GYM71_07245</name>
</gene>
<evidence type="ECO:0000256" key="2">
    <source>
        <dbReference type="SAM" id="SignalP"/>
    </source>
</evidence>
<evidence type="ECO:0000259" key="3">
    <source>
        <dbReference type="Pfam" id="PF03217"/>
    </source>
</evidence>
<keyword evidence="5" id="KW-1185">Reference proteome</keyword>
<feature type="domain" description="S-layer protein C-terminal" evidence="3">
    <location>
        <begin position="138"/>
        <end position="195"/>
    </location>
</feature>
<evidence type="ECO:0000256" key="1">
    <source>
        <dbReference type="SAM" id="MobiDB-lite"/>
    </source>
</evidence>
<feature type="domain" description="S-layer protein C-terminal" evidence="3">
    <location>
        <begin position="341"/>
        <end position="391"/>
    </location>
</feature>
<dbReference type="EMBL" id="CP048268">
    <property type="protein sequence ID" value="QYN53219.1"/>
    <property type="molecule type" value="Genomic_DNA"/>
</dbReference>
<dbReference type="Pfam" id="PF03217">
    <property type="entry name" value="SlpA"/>
    <property type="match status" value="4"/>
</dbReference>
<proteinExistence type="predicted"/>
<name>A0ABX8W7I8_9LACO</name>
<feature type="chain" id="PRO_5046759617" description="S-layer protein C-terminal domain-containing protein" evidence="2">
    <location>
        <begin position="38"/>
        <end position="399"/>
    </location>
</feature>
<reference evidence="4 5" key="1">
    <citation type="submission" date="2020-01" db="EMBL/GenBank/DDBJ databases">
        <title>Vast differences in strain-level diversity in the gut microbiota of two closely related honey bee species.</title>
        <authorList>
            <person name="Ellegaard K.M."/>
            <person name="Suenami S."/>
            <person name="Miyazaki R."/>
            <person name="Engel P."/>
        </authorList>
    </citation>
    <scope>NUCLEOTIDE SEQUENCE [LARGE SCALE GENOMIC DNA]</scope>
    <source>
        <strain evidence="4 5">ESL0416</strain>
    </source>
</reference>
<feature type="domain" description="S-layer protein C-terminal" evidence="3">
    <location>
        <begin position="197"/>
        <end position="257"/>
    </location>
</feature>
<feature type="compositionally biased region" description="Polar residues" evidence="1">
    <location>
        <begin position="46"/>
        <end position="56"/>
    </location>
</feature>
<sequence>MLSKRILVKKSQKWPLCGIVSTLMAVCLLGLSGQVKADSNITALPKNQNESQNALTESKYEDPQPQPAGYEVIIPTNTNLAHDTSYAKQCVFNSQNYPDTAKFYWIVKPQTLINGQAKGIVGIWISNENILRLNVVVKIAGQKQAKLMHNAYLYDHNGKRKNDLILRAGSTLNLMGSKKIKQRKFCLLDDDNYVAQNNVFGVNRKLRHNARTYNQLGELINKKSIKKGTVVKTYGNPVKIRGLKLYPIATDRYLLAANFKANNAKHVASQKQVSNNQKKRLMHSSYLYNEHGRRVNGLILATGSRVKISKYHHLAAGRFFYAIGNGYYVPVRNVTGLKMERVKVDHPVTVYNRYGRKIGTIPVNKKIQTYGDPFKLKGQHYYIVGKGKLIRSREITGFD</sequence>
<evidence type="ECO:0000313" key="5">
    <source>
        <dbReference type="Proteomes" id="UP000826550"/>
    </source>
</evidence>
<evidence type="ECO:0000313" key="4">
    <source>
        <dbReference type="EMBL" id="QYN53219.1"/>
    </source>
</evidence>
<feature type="domain" description="S-layer protein C-terminal" evidence="3">
    <location>
        <begin position="271"/>
        <end position="329"/>
    </location>
</feature>
<dbReference type="InterPro" id="IPR024968">
    <property type="entry name" value="SlpA_C_lactobacillus"/>
</dbReference>
<organism evidence="4 5">
    <name type="scientific">Lactobacillus panisapium</name>
    <dbReference type="NCBI Taxonomy" id="2012495"/>
    <lineage>
        <taxon>Bacteria</taxon>
        <taxon>Bacillati</taxon>
        <taxon>Bacillota</taxon>
        <taxon>Bacilli</taxon>
        <taxon>Lactobacillales</taxon>
        <taxon>Lactobacillaceae</taxon>
        <taxon>Lactobacillus</taxon>
    </lineage>
</organism>
<feature type="signal peptide" evidence="2">
    <location>
        <begin position="1"/>
        <end position="37"/>
    </location>
</feature>
<keyword evidence="2" id="KW-0732">Signal</keyword>
<feature type="region of interest" description="Disordered" evidence="1">
    <location>
        <begin position="46"/>
        <end position="66"/>
    </location>
</feature>
<dbReference type="RefSeq" id="WP_220219985.1">
    <property type="nucleotide sequence ID" value="NZ_CP048268.1"/>
</dbReference>
<dbReference type="Proteomes" id="UP000826550">
    <property type="component" value="Chromosome"/>
</dbReference>
<protein>
    <recommendedName>
        <fullName evidence="3">S-layer protein C-terminal domain-containing protein</fullName>
    </recommendedName>
</protein>